<protein>
    <recommendedName>
        <fullName evidence="2">UPF0102 protein IPJ27_07460</fullName>
    </recommendedName>
</protein>
<dbReference type="HAMAP" id="MF_00048">
    <property type="entry name" value="UPF0102"/>
    <property type="match status" value="1"/>
</dbReference>
<dbReference type="GO" id="GO:0003676">
    <property type="term" value="F:nucleic acid binding"/>
    <property type="evidence" value="ECO:0007669"/>
    <property type="project" value="InterPro"/>
</dbReference>
<dbReference type="InterPro" id="IPR003509">
    <property type="entry name" value="UPF0102_YraN-like"/>
</dbReference>
<dbReference type="InterPro" id="IPR011856">
    <property type="entry name" value="tRNA_endonuc-like_dom_sf"/>
</dbReference>
<dbReference type="InterPro" id="IPR011335">
    <property type="entry name" value="Restrct_endonuc-II-like"/>
</dbReference>
<evidence type="ECO:0000256" key="2">
    <source>
        <dbReference type="HAMAP-Rule" id="MF_00048"/>
    </source>
</evidence>
<dbReference type="EMBL" id="JADJMH010000005">
    <property type="protein sequence ID" value="MBK7674607.1"/>
    <property type="molecule type" value="Genomic_DNA"/>
</dbReference>
<dbReference type="Proteomes" id="UP000697998">
    <property type="component" value="Unassembled WGS sequence"/>
</dbReference>
<dbReference type="NCBIfam" id="NF009150">
    <property type="entry name" value="PRK12497.1-3"/>
    <property type="match status" value="1"/>
</dbReference>
<dbReference type="Gene3D" id="3.40.1350.10">
    <property type="match status" value="1"/>
</dbReference>
<comment type="caution">
    <text evidence="3">The sequence shown here is derived from an EMBL/GenBank/DDBJ whole genome shotgun (WGS) entry which is preliminary data.</text>
</comment>
<dbReference type="Pfam" id="PF02021">
    <property type="entry name" value="UPF0102"/>
    <property type="match status" value="1"/>
</dbReference>
<organism evidence="3 4">
    <name type="scientific">Candidatus Accumulibacter proximus</name>
    <dbReference type="NCBI Taxonomy" id="2954385"/>
    <lineage>
        <taxon>Bacteria</taxon>
        <taxon>Pseudomonadati</taxon>
        <taxon>Pseudomonadota</taxon>
        <taxon>Betaproteobacteria</taxon>
        <taxon>Candidatus Accumulibacter</taxon>
    </lineage>
</organism>
<dbReference type="AlphaFoldDB" id="A0A935PXQ5"/>
<dbReference type="CDD" id="cd20736">
    <property type="entry name" value="PoNe_Nuclease"/>
    <property type="match status" value="1"/>
</dbReference>
<proteinExistence type="inferred from homology"/>
<comment type="similarity">
    <text evidence="1 2">Belongs to the UPF0102 family.</text>
</comment>
<reference evidence="3 4" key="1">
    <citation type="submission" date="2020-10" db="EMBL/GenBank/DDBJ databases">
        <title>Connecting structure to function with the recovery of over 1000 high-quality activated sludge metagenome-assembled genomes encoding full-length rRNA genes using long-read sequencing.</title>
        <authorList>
            <person name="Singleton C.M."/>
            <person name="Petriglieri F."/>
            <person name="Kristensen J.M."/>
            <person name="Kirkegaard R.H."/>
            <person name="Michaelsen T.Y."/>
            <person name="Andersen M.H."/>
            <person name="Karst S.M."/>
            <person name="Dueholm M.S."/>
            <person name="Nielsen P.H."/>
            <person name="Albertsen M."/>
        </authorList>
    </citation>
    <scope>NUCLEOTIDE SEQUENCE [LARGE SCALE GENOMIC DNA]</scope>
    <source>
        <strain evidence="3">EsbW_18-Q3-R4-48_BATAC.285</strain>
    </source>
</reference>
<evidence type="ECO:0000313" key="4">
    <source>
        <dbReference type="Proteomes" id="UP000697998"/>
    </source>
</evidence>
<sequence>MSPRWPSGVGTTYNARASSVIGISLQVSVKDNTGGHLANGRIAEELAARFLEGRGLTVLARNYRCRGGEVDLICREKQALVFVEVRLRRNANYGGAAASITTAKQRRIILAAQHYLAAQAGHESDCRFDCILLDGLSEAAIEWLCDAFSAP</sequence>
<evidence type="ECO:0000256" key="1">
    <source>
        <dbReference type="ARBA" id="ARBA00006738"/>
    </source>
</evidence>
<dbReference type="PANTHER" id="PTHR34039:SF1">
    <property type="entry name" value="UPF0102 PROTEIN YRAN"/>
    <property type="match status" value="1"/>
</dbReference>
<name>A0A935PXQ5_9PROT</name>
<accession>A0A935PXQ5</accession>
<evidence type="ECO:0000313" key="3">
    <source>
        <dbReference type="EMBL" id="MBK7674607.1"/>
    </source>
</evidence>
<dbReference type="SUPFAM" id="SSF52980">
    <property type="entry name" value="Restriction endonuclease-like"/>
    <property type="match status" value="1"/>
</dbReference>
<gene>
    <name evidence="3" type="ORF">IPJ27_07460</name>
</gene>
<dbReference type="NCBIfam" id="TIGR00252">
    <property type="entry name" value="YraN family protein"/>
    <property type="match status" value="1"/>
</dbReference>
<dbReference type="PANTHER" id="PTHR34039">
    <property type="entry name" value="UPF0102 PROTEIN YRAN"/>
    <property type="match status" value="1"/>
</dbReference>